<proteinExistence type="predicted"/>
<comment type="caution">
    <text evidence="1">The sequence shown here is derived from an EMBL/GenBank/DDBJ whole genome shotgun (WGS) entry which is preliminary data.</text>
</comment>
<evidence type="ECO:0000313" key="2">
    <source>
        <dbReference type="Proteomes" id="UP001570511"/>
    </source>
</evidence>
<evidence type="ECO:0000313" key="1">
    <source>
        <dbReference type="EMBL" id="MFA1612458.1"/>
    </source>
</evidence>
<name>A0ABD5MJ08_9EURY</name>
<dbReference type="EMBL" id="JBGNYA010000001">
    <property type="protein sequence ID" value="MFA1612458.1"/>
    <property type="molecule type" value="Genomic_DNA"/>
</dbReference>
<protein>
    <submittedName>
        <fullName evidence="1">Uncharacterized protein</fullName>
    </submittedName>
</protein>
<dbReference type="RefSeq" id="WP_372391470.1">
    <property type="nucleotide sequence ID" value="NZ_JBGNYA010000001.1"/>
</dbReference>
<sequence length="67" mass="6936">MSTTTVESEAAEFLTTPERTTSITKFSDGEIGAATIVLDAEALSALGISKSADGVTFQVKNGVLTVR</sequence>
<keyword evidence="2" id="KW-1185">Reference proteome</keyword>
<dbReference type="AlphaFoldDB" id="A0ABD5MJ08"/>
<organism evidence="1 2">
    <name type="scientific">Halobellus rubicundus</name>
    <dbReference type="NCBI Taxonomy" id="2996466"/>
    <lineage>
        <taxon>Archaea</taxon>
        <taxon>Methanobacteriati</taxon>
        <taxon>Methanobacteriota</taxon>
        <taxon>Stenosarchaea group</taxon>
        <taxon>Halobacteria</taxon>
        <taxon>Halobacteriales</taxon>
        <taxon>Haloferacaceae</taxon>
        <taxon>Halobellus</taxon>
    </lineage>
</organism>
<dbReference type="Proteomes" id="UP001570511">
    <property type="component" value="Unassembled WGS sequence"/>
</dbReference>
<accession>A0ABD5MJ08</accession>
<gene>
    <name evidence="1" type="ORF">OS889_15790</name>
</gene>
<reference evidence="1 2" key="1">
    <citation type="submission" date="2024-08" db="EMBL/GenBank/DDBJ databases">
        <title>Halobellus sp. MBLA0158 whole genome sequence.</title>
        <authorList>
            <person name="Hwang C.Y."/>
            <person name="Cho E.-S."/>
            <person name="Seo M.-J."/>
        </authorList>
    </citation>
    <scope>NUCLEOTIDE SEQUENCE [LARGE SCALE GENOMIC DNA]</scope>
    <source>
        <strain evidence="1 2">MBLA0158</strain>
    </source>
</reference>